<protein>
    <recommendedName>
        <fullName evidence="3">CUB domain-containing protein</fullName>
    </recommendedName>
</protein>
<proteinExistence type="predicted"/>
<organism evidence="1 2">
    <name type="scientific">Culex pipiens pipiens</name>
    <name type="common">Northern house mosquito</name>
    <dbReference type="NCBI Taxonomy" id="38569"/>
    <lineage>
        <taxon>Eukaryota</taxon>
        <taxon>Metazoa</taxon>
        <taxon>Ecdysozoa</taxon>
        <taxon>Arthropoda</taxon>
        <taxon>Hexapoda</taxon>
        <taxon>Insecta</taxon>
        <taxon>Pterygota</taxon>
        <taxon>Neoptera</taxon>
        <taxon>Endopterygota</taxon>
        <taxon>Diptera</taxon>
        <taxon>Nematocera</taxon>
        <taxon>Culicoidea</taxon>
        <taxon>Culicidae</taxon>
        <taxon>Culicinae</taxon>
        <taxon>Culicini</taxon>
        <taxon>Culex</taxon>
        <taxon>Culex</taxon>
    </lineage>
</organism>
<accession>A0ABD1DT61</accession>
<evidence type="ECO:0000313" key="1">
    <source>
        <dbReference type="EMBL" id="KAL1402956.1"/>
    </source>
</evidence>
<dbReference type="Proteomes" id="UP001562425">
    <property type="component" value="Unassembled WGS sequence"/>
</dbReference>
<reference evidence="1 2" key="1">
    <citation type="submission" date="2024-05" db="EMBL/GenBank/DDBJ databases">
        <title>Culex pipiens pipiens assembly and annotation.</title>
        <authorList>
            <person name="Alout H."/>
            <person name="Durand T."/>
        </authorList>
    </citation>
    <scope>NUCLEOTIDE SEQUENCE [LARGE SCALE GENOMIC DNA]</scope>
    <source>
        <strain evidence="1">HA-2024</strain>
        <tissue evidence="1">Whole body</tissue>
    </source>
</reference>
<comment type="caution">
    <text evidence="1">The sequence shown here is derived from an EMBL/GenBank/DDBJ whole genome shotgun (WGS) entry which is preliminary data.</text>
</comment>
<dbReference type="Gene3D" id="2.60.120.290">
    <property type="entry name" value="Spermadhesin, CUB domain"/>
    <property type="match status" value="1"/>
</dbReference>
<evidence type="ECO:0000313" key="2">
    <source>
        <dbReference type="Proteomes" id="UP001562425"/>
    </source>
</evidence>
<dbReference type="EMBL" id="JBEHCU010002285">
    <property type="protein sequence ID" value="KAL1402956.1"/>
    <property type="molecule type" value="Genomic_DNA"/>
</dbReference>
<dbReference type="SUPFAM" id="SSF49854">
    <property type="entry name" value="Spermadhesin, CUB domain"/>
    <property type="match status" value="1"/>
</dbReference>
<dbReference type="AlphaFoldDB" id="A0ABD1DT61"/>
<dbReference type="InterPro" id="IPR035914">
    <property type="entry name" value="Sperma_CUB_dom_sf"/>
</dbReference>
<name>A0ABD1DT61_CULPP</name>
<gene>
    <name evidence="1" type="ORF">pipiens_005855</name>
</gene>
<sequence>MGCYRYDETLYIESPNYSGYFRANTNCRWRLTAPTNYLLYLNCYDVILAKFVLLK</sequence>
<keyword evidence="2" id="KW-1185">Reference proteome</keyword>
<evidence type="ECO:0008006" key="3">
    <source>
        <dbReference type="Google" id="ProtNLM"/>
    </source>
</evidence>